<dbReference type="AlphaFoldDB" id="S4PX54"/>
<accession>S4PX54</accession>
<organism evidence="1">
    <name type="scientific">Pararge aegeria</name>
    <name type="common">speckled wood butterfly</name>
    <dbReference type="NCBI Taxonomy" id="116150"/>
    <lineage>
        <taxon>Eukaryota</taxon>
        <taxon>Metazoa</taxon>
        <taxon>Ecdysozoa</taxon>
        <taxon>Arthropoda</taxon>
        <taxon>Hexapoda</taxon>
        <taxon>Insecta</taxon>
        <taxon>Pterygota</taxon>
        <taxon>Neoptera</taxon>
        <taxon>Endopterygota</taxon>
        <taxon>Lepidoptera</taxon>
        <taxon>Glossata</taxon>
        <taxon>Ditrysia</taxon>
        <taxon>Papilionoidea</taxon>
        <taxon>Nymphalidae</taxon>
        <taxon>Satyrinae</taxon>
        <taxon>Satyrini</taxon>
        <taxon>Parargina</taxon>
        <taxon>Pararge</taxon>
    </lineage>
</organism>
<protein>
    <submittedName>
        <fullName evidence="1">Uncharacterized protein</fullName>
    </submittedName>
</protein>
<name>S4PX54_9NEOP</name>
<reference evidence="1" key="2">
    <citation type="submission" date="2013-05" db="EMBL/GenBank/DDBJ databases">
        <authorList>
            <person name="Carter J.-M."/>
            <person name="Baker S.C."/>
            <person name="Pink R."/>
            <person name="Carter D.R.F."/>
            <person name="Collins A."/>
            <person name="Tomlin J."/>
            <person name="Gibbs M."/>
            <person name="Breuker C.J."/>
        </authorList>
    </citation>
    <scope>NUCLEOTIDE SEQUENCE</scope>
    <source>
        <tissue evidence="1">Ovary</tissue>
    </source>
</reference>
<evidence type="ECO:0000313" key="1">
    <source>
        <dbReference type="EMBL" id="JAA86927.1"/>
    </source>
</evidence>
<reference evidence="1" key="1">
    <citation type="journal article" date="2013" name="BMC Genomics">
        <title>Unscrambling butterfly oogenesis.</title>
        <authorList>
            <person name="Carter J.M."/>
            <person name="Baker S.C."/>
            <person name="Pink R."/>
            <person name="Carter D.R."/>
            <person name="Collins A."/>
            <person name="Tomlin J."/>
            <person name="Gibbs M."/>
            <person name="Breuker C.J."/>
        </authorList>
    </citation>
    <scope>NUCLEOTIDE SEQUENCE</scope>
    <source>
        <tissue evidence="1">Ovary</tissue>
    </source>
</reference>
<sequence length="88" mass="9595">MLHSALLIRNTICMFGFNRPGQSVNGVSSICQYGPATLSYFELSGEVVRLNLARTIVFITTGAQSAFEQNSTHCLTFSVSISLTVFTK</sequence>
<proteinExistence type="predicted"/>
<dbReference type="EMBL" id="GAIX01005633">
    <property type="protein sequence ID" value="JAA86927.1"/>
    <property type="molecule type" value="Transcribed_RNA"/>
</dbReference>